<dbReference type="AlphaFoldDB" id="A0A926HNP0"/>
<organism evidence="12 13">
    <name type="scientific">Luoshenia tenuis</name>
    <dbReference type="NCBI Taxonomy" id="2763654"/>
    <lineage>
        <taxon>Bacteria</taxon>
        <taxon>Bacillati</taxon>
        <taxon>Bacillota</taxon>
        <taxon>Clostridia</taxon>
        <taxon>Christensenellales</taxon>
        <taxon>Christensenellaceae</taxon>
        <taxon>Luoshenia</taxon>
    </lineage>
</organism>
<evidence type="ECO:0000256" key="5">
    <source>
        <dbReference type="ARBA" id="ARBA00022777"/>
    </source>
</evidence>
<feature type="binding site" evidence="8">
    <location>
        <position position="128"/>
    </location>
    <ligand>
        <name>Zn(2+)</name>
        <dbReference type="ChEBI" id="CHEBI:29105"/>
        <note>structural</note>
    </ligand>
</feature>
<protein>
    <recommendedName>
        <fullName evidence="8 10">Adenylate kinase</fullName>
        <shortName evidence="8">AK</shortName>
        <ecNumber evidence="8 10">2.7.4.3</ecNumber>
    </recommendedName>
    <alternativeName>
        <fullName evidence="8">ATP-AMP transphosphorylase</fullName>
    </alternativeName>
    <alternativeName>
        <fullName evidence="8">ATP:AMP phosphotransferase</fullName>
    </alternativeName>
    <alternativeName>
        <fullName evidence="8">Adenylate monophosphate kinase</fullName>
    </alternativeName>
</protein>
<evidence type="ECO:0000256" key="2">
    <source>
        <dbReference type="ARBA" id="ARBA00022723"/>
    </source>
</evidence>
<proteinExistence type="inferred from homology"/>
<keyword evidence="8" id="KW-0963">Cytoplasm</keyword>
<evidence type="ECO:0000313" key="12">
    <source>
        <dbReference type="EMBL" id="MBC8529865.1"/>
    </source>
</evidence>
<comment type="subcellular location">
    <subcellularLocation>
        <location evidence="8 10">Cytoplasm</location>
    </subcellularLocation>
</comment>
<dbReference type="HAMAP" id="MF_00235">
    <property type="entry name" value="Adenylate_kinase_Adk"/>
    <property type="match status" value="1"/>
</dbReference>
<comment type="domain">
    <text evidence="8">Consists of three domains, a large central CORE domain and two small peripheral domains, NMPbind and LID, which undergo movements during catalysis. The LID domain closes over the site of phosphoryl transfer upon ATP binding. Assembling and dissambling the active center during each catalytic cycle provides an effective means to prevent ATP hydrolysis. Some bacteria have evolved a zinc-coordinating structure that stabilizes the LID domain.</text>
</comment>
<comment type="pathway">
    <text evidence="8">Purine metabolism; AMP biosynthesis via salvage pathway; AMP from ADP: step 1/1.</text>
</comment>
<feature type="binding site" evidence="8">
    <location>
        <position position="122"/>
    </location>
    <ligand>
        <name>ATP</name>
        <dbReference type="ChEBI" id="CHEBI:30616"/>
    </ligand>
</feature>
<dbReference type="GO" id="GO:0004017">
    <property type="term" value="F:AMP kinase activity"/>
    <property type="evidence" value="ECO:0007669"/>
    <property type="project" value="UniProtKB-UniRule"/>
</dbReference>
<dbReference type="PROSITE" id="PS00113">
    <property type="entry name" value="ADENYLATE_KINASE"/>
    <property type="match status" value="1"/>
</dbReference>
<dbReference type="GO" id="GO:0005737">
    <property type="term" value="C:cytoplasm"/>
    <property type="evidence" value="ECO:0007669"/>
    <property type="project" value="UniProtKB-SubCell"/>
</dbReference>
<feature type="binding site" evidence="8">
    <location>
        <position position="31"/>
    </location>
    <ligand>
        <name>AMP</name>
        <dbReference type="ChEBI" id="CHEBI:456215"/>
    </ligand>
</feature>
<dbReference type="InterPro" id="IPR027417">
    <property type="entry name" value="P-loop_NTPase"/>
</dbReference>
<dbReference type="NCBIfam" id="TIGR01351">
    <property type="entry name" value="adk"/>
    <property type="match status" value="1"/>
</dbReference>
<dbReference type="EMBL" id="JACRSO010000005">
    <property type="protein sequence ID" value="MBC8529865.1"/>
    <property type="molecule type" value="Genomic_DNA"/>
</dbReference>
<keyword evidence="4 8" id="KW-0547">Nucleotide-binding</keyword>
<evidence type="ECO:0000259" key="11">
    <source>
        <dbReference type="Pfam" id="PF05191"/>
    </source>
</evidence>
<dbReference type="FunFam" id="3.40.50.300:FF:000106">
    <property type="entry name" value="Adenylate kinase mitochondrial"/>
    <property type="match status" value="1"/>
</dbReference>
<evidence type="ECO:0000313" key="13">
    <source>
        <dbReference type="Proteomes" id="UP000654279"/>
    </source>
</evidence>
<feature type="binding site" evidence="8">
    <location>
        <position position="192"/>
    </location>
    <ligand>
        <name>ATP</name>
        <dbReference type="ChEBI" id="CHEBI:30616"/>
    </ligand>
</feature>
<comment type="similarity">
    <text evidence="8 9">Belongs to the adenylate kinase family.</text>
</comment>
<dbReference type="PRINTS" id="PR00094">
    <property type="entry name" value="ADENYLTKNASE"/>
</dbReference>
<evidence type="ECO:0000256" key="8">
    <source>
        <dbReference type="HAMAP-Rule" id="MF_00235"/>
    </source>
</evidence>
<keyword evidence="13" id="KW-1185">Reference proteome</keyword>
<keyword evidence="5 8" id="KW-0418">Kinase</keyword>
<dbReference type="Proteomes" id="UP000654279">
    <property type="component" value="Unassembled WGS sequence"/>
</dbReference>
<evidence type="ECO:0000256" key="10">
    <source>
        <dbReference type="RuleBase" id="RU003331"/>
    </source>
</evidence>
<feature type="binding site" evidence="8">
    <location>
        <begin position="85"/>
        <end position="88"/>
    </location>
    <ligand>
        <name>AMP</name>
        <dbReference type="ChEBI" id="CHEBI:456215"/>
    </ligand>
</feature>
<reference evidence="12" key="1">
    <citation type="submission" date="2020-08" db="EMBL/GenBank/DDBJ databases">
        <title>Genome public.</title>
        <authorList>
            <person name="Liu C."/>
            <person name="Sun Q."/>
        </authorList>
    </citation>
    <scope>NUCLEOTIDE SEQUENCE</scope>
    <source>
        <strain evidence="12">NSJ-44</strain>
    </source>
</reference>
<keyword evidence="2 8" id="KW-0479">Metal-binding</keyword>
<keyword evidence="7 8" id="KW-0067">ATP-binding</keyword>
<dbReference type="GO" id="GO:0005524">
    <property type="term" value="F:ATP binding"/>
    <property type="evidence" value="ECO:0007669"/>
    <property type="project" value="UniProtKB-UniRule"/>
</dbReference>
<feature type="region of interest" description="NMP" evidence="8">
    <location>
        <begin position="30"/>
        <end position="59"/>
    </location>
</feature>
<feature type="binding site" evidence="8">
    <location>
        <position position="92"/>
    </location>
    <ligand>
        <name>AMP</name>
        <dbReference type="ChEBI" id="CHEBI:456215"/>
    </ligand>
</feature>
<gene>
    <name evidence="8" type="primary">adk</name>
    <name evidence="12" type="ORF">H8699_10540</name>
</gene>
<comment type="caution">
    <text evidence="8">Lacks conserved residue(s) required for the propagation of feature annotation.</text>
</comment>
<dbReference type="InterPro" id="IPR006259">
    <property type="entry name" value="Adenyl_kin_sub"/>
</dbReference>
<evidence type="ECO:0000256" key="3">
    <source>
        <dbReference type="ARBA" id="ARBA00022727"/>
    </source>
</evidence>
<dbReference type="GO" id="GO:0008270">
    <property type="term" value="F:zinc ion binding"/>
    <property type="evidence" value="ECO:0007669"/>
    <property type="project" value="UniProtKB-UniRule"/>
</dbReference>
<comment type="catalytic activity">
    <reaction evidence="8 10">
        <text>AMP + ATP = 2 ADP</text>
        <dbReference type="Rhea" id="RHEA:12973"/>
        <dbReference type="ChEBI" id="CHEBI:30616"/>
        <dbReference type="ChEBI" id="CHEBI:456215"/>
        <dbReference type="ChEBI" id="CHEBI:456216"/>
        <dbReference type="EC" id="2.7.4.3"/>
    </reaction>
</comment>
<dbReference type="Pfam" id="PF00406">
    <property type="entry name" value="ADK"/>
    <property type="match status" value="1"/>
</dbReference>
<keyword evidence="1 8" id="KW-0808">Transferase</keyword>
<dbReference type="CDD" id="cd01428">
    <property type="entry name" value="ADK"/>
    <property type="match status" value="1"/>
</dbReference>
<dbReference type="GO" id="GO:0044209">
    <property type="term" value="P:AMP salvage"/>
    <property type="evidence" value="ECO:0007669"/>
    <property type="project" value="UniProtKB-UniRule"/>
</dbReference>
<dbReference type="RefSeq" id="WP_249285659.1">
    <property type="nucleotide sequence ID" value="NZ_JACRSO010000005.1"/>
</dbReference>
<comment type="caution">
    <text evidence="12">The sequence shown here is derived from an EMBL/GenBank/DDBJ whole genome shotgun (WGS) entry which is preliminary data.</text>
</comment>
<feature type="binding site" evidence="8">
    <location>
        <position position="125"/>
    </location>
    <ligand>
        <name>Zn(2+)</name>
        <dbReference type="ChEBI" id="CHEBI:29105"/>
        <note>structural</note>
    </ligand>
</feature>
<evidence type="ECO:0000256" key="9">
    <source>
        <dbReference type="RuleBase" id="RU003330"/>
    </source>
</evidence>
<evidence type="ECO:0000256" key="4">
    <source>
        <dbReference type="ARBA" id="ARBA00022741"/>
    </source>
</evidence>
<sequence>MKIVFLGPPGAGKGTQAMVISRELGIPHISTGDIFRQNIKNETPLGVAAKKFIDEGRLVPDDLTLDLVNDRLAAADCKNGYLLDGFPRTLPQAEALDEKVALDYAVNVDVAHDHLIDRLSGRRVCPECGASYHITTLDGAQECAVCGNLLIQRDDDKPETIRKRLEVYEAQTRALIDFYRDKGILVDIDGARSVQEVRADILAALGSDAK</sequence>
<evidence type="ECO:0000256" key="6">
    <source>
        <dbReference type="ARBA" id="ARBA00022833"/>
    </source>
</evidence>
<evidence type="ECO:0000256" key="7">
    <source>
        <dbReference type="ARBA" id="ARBA00022840"/>
    </source>
</evidence>
<feature type="binding site" evidence="8">
    <location>
        <begin position="131"/>
        <end position="132"/>
    </location>
    <ligand>
        <name>ATP</name>
        <dbReference type="ChEBI" id="CHEBI:30616"/>
    </ligand>
</feature>
<dbReference type="PANTHER" id="PTHR23359">
    <property type="entry name" value="NUCLEOTIDE KINASE"/>
    <property type="match status" value="1"/>
</dbReference>
<dbReference type="InterPro" id="IPR000850">
    <property type="entry name" value="Adenylat/UMP-CMP_kin"/>
</dbReference>
<feature type="binding site" evidence="8">
    <location>
        <begin position="57"/>
        <end position="59"/>
    </location>
    <ligand>
        <name>AMP</name>
        <dbReference type="ChEBI" id="CHEBI:456215"/>
    </ligand>
</feature>
<keyword evidence="3 8" id="KW-0545">Nucleotide biosynthesis</keyword>
<feature type="binding site" evidence="8">
    <location>
        <position position="146"/>
    </location>
    <ligand>
        <name>Zn(2+)</name>
        <dbReference type="ChEBI" id="CHEBI:29105"/>
        <note>structural</note>
    </ligand>
</feature>
<feature type="binding site" evidence="8">
    <location>
        <position position="36"/>
    </location>
    <ligand>
        <name>AMP</name>
        <dbReference type="ChEBI" id="CHEBI:456215"/>
    </ligand>
</feature>
<comment type="subunit">
    <text evidence="8 10">Monomer.</text>
</comment>
<evidence type="ECO:0000256" key="1">
    <source>
        <dbReference type="ARBA" id="ARBA00022679"/>
    </source>
</evidence>
<feature type="binding site" evidence="8">
    <location>
        <position position="164"/>
    </location>
    <ligand>
        <name>AMP</name>
        <dbReference type="ChEBI" id="CHEBI:456215"/>
    </ligand>
</feature>
<feature type="binding site" evidence="8">
    <location>
        <position position="143"/>
    </location>
    <ligand>
        <name>Zn(2+)</name>
        <dbReference type="ChEBI" id="CHEBI:29105"/>
        <note>structural</note>
    </ligand>
</feature>
<feature type="domain" description="Adenylate kinase active site lid" evidence="11">
    <location>
        <begin position="122"/>
        <end position="155"/>
    </location>
</feature>
<feature type="binding site" evidence="8">
    <location>
        <begin position="10"/>
        <end position="15"/>
    </location>
    <ligand>
        <name>ATP</name>
        <dbReference type="ChEBI" id="CHEBI:30616"/>
    </ligand>
</feature>
<dbReference type="Pfam" id="PF05191">
    <property type="entry name" value="ADK_lid"/>
    <property type="match status" value="1"/>
</dbReference>
<dbReference type="NCBIfam" id="NF001381">
    <property type="entry name" value="PRK00279.1-3"/>
    <property type="match status" value="1"/>
</dbReference>
<dbReference type="EC" id="2.7.4.3" evidence="8 10"/>
<keyword evidence="6 8" id="KW-0862">Zinc</keyword>
<feature type="binding site" evidence="8">
    <location>
        <position position="153"/>
    </location>
    <ligand>
        <name>AMP</name>
        <dbReference type="ChEBI" id="CHEBI:456215"/>
    </ligand>
</feature>
<comment type="function">
    <text evidence="8">Catalyzes the reversible transfer of the terminal phosphate group between ATP and AMP. Plays an important role in cellular energy homeostasis and in adenine nucleotide metabolism.</text>
</comment>
<dbReference type="NCBIfam" id="NF011100">
    <property type="entry name" value="PRK14527.1"/>
    <property type="match status" value="1"/>
</dbReference>
<dbReference type="Gene3D" id="3.40.50.300">
    <property type="entry name" value="P-loop containing nucleotide triphosphate hydrolases"/>
    <property type="match status" value="1"/>
</dbReference>
<accession>A0A926HNP0</accession>
<dbReference type="SUPFAM" id="SSF52540">
    <property type="entry name" value="P-loop containing nucleoside triphosphate hydrolases"/>
    <property type="match status" value="1"/>
</dbReference>
<name>A0A926HNP0_9FIRM</name>
<dbReference type="NCBIfam" id="NF001380">
    <property type="entry name" value="PRK00279.1-2"/>
    <property type="match status" value="1"/>
</dbReference>
<dbReference type="InterPro" id="IPR033690">
    <property type="entry name" value="Adenylat_kinase_CS"/>
</dbReference>
<dbReference type="InterPro" id="IPR007862">
    <property type="entry name" value="Adenylate_kinase_lid-dom"/>
</dbReference>